<comment type="caution">
    <text evidence="1">The sequence shown here is derived from an EMBL/GenBank/DDBJ whole genome shotgun (WGS) entry which is preliminary data.</text>
</comment>
<gene>
    <name evidence="1" type="ORF">ACFP1L_14605</name>
</gene>
<protein>
    <submittedName>
        <fullName evidence="1">Uncharacterized protein</fullName>
    </submittedName>
</protein>
<accession>A0ABW1SP50</accession>
<reference evidence="2" key="1">
    <citation type="journal article" date="2019" name="Int. J. Syst. Evol. Microbiol.">
        <title>The Global Catalogue of Microorganisms (GCM) 10K type strain sequencing project: providing services to taxonomists for standard genome sequencing and annotation.</title>
        <authorList>
            <consortium name="The Broad Institute Genomics Platform"/>
            <consortium name="The Broad Institute Genome Sequencing Center for Infectious Disease"/>
            <person name="Wu L."/>
            <person name="Ma J."/>
        </authorList>
    </citation>
    <scope>NUCLEOTIDE SEQUENCE [LARGE SCALE GENOMIC DNA]</scope>
    <source>
        <strain evidence="2">CCM 8930</strain>
    </source>
</reference>
<evidence type="ECO:0000313" key="1">
    <source>
        <dbReference type="EMBL" id="MFC6203092.1"/>
    </source>
</evidence>
<proteinExistence type="predicted"/>
<sequence>MEYTKKQIKYNWEKDIIDFAYKLQYPFDENDKSHLAKSLSAIPEESSDKRNPLTSYSEATNYNATIGQEHDDYQYSYEEGYFKAFKLIIAGSGNDSESFLMPALFLARHYIELSLKDEITNVSIATGSKFSIGNKESHYLTELSNSFKKLLEENGLNVLQEKFFDIIESIDKLSPKSDEFRYTTDISGKYNLPIDFTDDKESPSVINLIVLGQYLNYIYLHLYSLYFILEDNEESVLADTIFENPYVKGLLYGVAHSNISNVLNKSSENQISKKIKNCISSVISNNNLKIDSSDIKVDKSDGSYQVLLNDSVLFMIFENNKSWWLKTQPLLDE</sequence>
<evidence type="ECO:0000313" key="2">
    <source>
        <dbReference type="Proteomes" id="UP001596171"/>
    </source>
</evidence>
<dbReference type="Proteomes" id="UP001596171">
    <property type="component" value="Unassembled WGS sequence"/>
</dbReference>
<organism evidence="1 2">
    <name type="scientific">Lactiplantibacillus nangangensis</name>
    <dbReference type="NCBI Taxonomy" id="2559917"/>
    <lineage>
        <taxon>Bacteria</taxon>
        <taxon>Bacillati</taxon>
        <taxon>Bacillota</taxon>
        <taxon>Bacilli</taxon>
        <taxon>Lactobacillales</taxon>
        <taxon>Lactobacillaceae</taxon>
        <taxon>Lactiplantibacillus</taxon>
    </lineage>
</organism>
<dbReference type="RefSeq" id="WP_237770927.1">
    <property type="nucleotide sequence ID" value="NZ_JBHSSE010000052.1"/>
</dbReference>
<name>A0ABW1SP50_9LACO</name>
<keyword evidence="2" id="KW-1185">Reference proteome</keyword>
<dbReference type="EMBL" id="JBHSSE010000052">
    <property type="protein sequence ID" value="MFC6203092.1"/>
    <property type="molecule type" value="Genomic_DNA"/>
</dbReference>